<accession>A0A411HI57</accession>
<evidence type="ECO:0000313" key="1">
    <source>
        <dbReference type="EMBL" id="QBB70195.1"/>
    </source>
</evidence>
<protein>
    <submittedName>
        <fullName evidence="1">Uncharacterized protein</fullName>
    </submittedName>
</protein>
<organism evidence="1 2">
    <name type="scientific">Pseudolysobacter antarcticus</name>
    <dbReference type="NCBI Taxonomy" id="2511995"/>
    <lineage>
        <taxon>Bacteria</taxon>
        <taxon>Pseudomonadati</taxon>
        <taxon>Pseudomonadota</taxon>
        <taxon>Gammaproteobacteria</taxon>
        <taxon>Lysobacterales</taxon>
        <taxon>Rhodanobacteraceae</taxon>
        <taxon>Pseudolysobacter</taxon>
    </lineage>
</organism>
<proteinExistence type="predicted"/>
<name>A0A411HI57_9GAMM</name>
<dbReference type="EMBL" id="CP035704">
    <property type="protein sequence ID" value="QBB70195.1"/>
    <property type="molecule type" value="Genomic_DNA"/>
</dbReference>
<sequence length="443" mass="50259">MRWYFWLALLIPLTLLLWIFICLAGVLPQSTTEQWAALAVLKQHGPDPNDDSNAYPSLWLIQYDIPLSERRGITQKDVERANGLVSSEESLKNLRPSVAANLTAESVTTADLEILCSRKESSCLAKIRKAPEAVRKIIDSHAGLLQRTRELARFSQIRDPLPKSFESPLPSTGSAELVLSNAAMQFIDGDTRAGFSEVCEFANTWRRLRAHTDMLISDLIGISRVTESARVFSQMLNEVPSNYILPETCASTFTPLLDDEFDQCDEMRNEFKSIETVFSDEHDSFGSHPPKVSAPVIERLMMNREHARLIATVHYARLCNMEHKRKVSARAPEPPFSPPHCSYAEWPFDMVGCYLVENSFDYSDYYTRILDLDANLRGVSTALWLRQQTGDRKTAFSARPETLRDQHHEMELTPDGMSIRVLHLATKGTYVGWWEIPLPPTKK</sequence>
<reference evidence="1 2" key="1">
    <citation type="submission" date="2019-01" db="EMBL/GenBank/DDBJ databases">
        <title>Pseudolysobacter antarctica gen. nov., sp. nov., isolated from Fildes Peninsula, Antarctica.</title>
        <authorList>
            <person name="Wei Z."/>
            <person name="Peng F."/>
        </authorList>
    </citation>
    <scope>NUCLEOTIDE SEQUENCE [LARGE SCALE GENOMIC DNA]</scope>
    <source>
        <strain evidence="1 2">AQ6-296</strain>
    </source>
</reference>
<dbReference type="Proteomes" id="UP000291562">
    <property type="component" value="Chromosome"/>
</dbReference>
<gene>
    <name evidence="1" type="ORF">ELE36_07360</name>
</gene>
<dbReference type="KEGG" id="xbc:ELE36_07360"/>
<dbReference type="OrthoDB" id="5992849at2"/>
<dbReference type="AlphaFoldDB" id="A0A411HI57"/>
<dbReference type="RefSeq" id="WP_129832454.1">
    <property type="nucleotide sequence ID" value="NZ_CP035704.1"/>
</dbReference>
<keyword evidence="2" id="KW-1185">Reference proteome</keyword>
<evidence type="ECO:0000313" key="2">
    <source>
        <dbReference type="Proteomes" id="UP000291562"/>
    </source>
</evidence>